<dbReference type="SMART" id="SM00847">
    <property type="entry name" value="HA2"/>
    <property type="match status" value="1"/>
</dbReference>
<evidence type="ECO:0000256" key="3">
    <source>
        <dbReference type="ARBA" id="ARBA00022806"/>
    </source>
</evidence>
<dbReference type="InterPro" id="IPR027417">
    <property type="entry name" value="P-loop_NTPase"/>
</dbReference>
<dbReference type="SMART" id="SM00490">
    <property type="entry name" value="HELICc"/>
    <property type="match status" value="1"/>
</dbReference>
<dbReference type="PROSITE" id="PS51192">
    <property type="entry name" value="HELICASE_ATP_BIND_1"/>
    <property type="match status" value="1"/>
</dbReference>
<keyword evidence="2" id="KW-0378">Hydrolase</keyword>
<dbReference type="Gene3D" id="1.20.120.1080">
    <property type="match status" value="1"/>
</dbReference>
<keyword evidence="8" id="KW-1185">Reference proteome</keyword>
<dbReference type="InterPro" id="IPR011545">
    <property type="entry name" value="DEAD/DEAH_box_helicase_dom"/>
</dbReference>
<dbReference type="GO" id="GO:0005524">
    <property type="term" value="F:ATP binding"/>
    <property type="evidence" value="ECO:0007669"/>
    <property type="project" value="UniProtKB-KW"/>
</dbReference>
<evidence type="ECO:0000313" key="8">
    <source>
        <dbReference type="Proteomes" id="UP000183104"/>
    </source>
</evidence>
<dbReference type="PANTHER" id="PTHR43519:SF1">
    <property type="entry name" value="ATP-DEPENDENT RNA HELICASE HRPB"/>
    <property type="match status" value="1"/>
</dbReference>
<dbReference type="EMBL" id="FMUN01000003">
    <property type="protein sequence ID" value="SCY14280.1"/>
    <property type="molecule type" value="Genomic_DNA"/>
</dbReference>
<proteinExistence type="predicted"/>
<evidence type="ECO:0000259" key="6">
    <source>
        <dbReference type="PROSITE" id="PS51194"/>
    </source>
</evidence>
<keyword evidence="3 7" id="KW-0347">Helicase</keyword>
<dbReference type="Gene3D" id="3.40.50.300">
    <property type="entry name" value="P-loop containing nucleotide triphosphate hydrolases"/>
    <property type="match status" value="2"/>
</dbReference>
<dbReference type="CDD" id="cd18791">
    <property type="entry name" value="SF2_C_RHA"/>
    <property type="match status" value="1"/>
</dbReference>
<evidence type="ECO:0000256" key="2">
    <source>
        <dbReference type="ARBA" id="ARBA00022801"/>
    </source>
</evidence>
<dbReference type="PANTHER" id="PTHR43519">
    <property type="entry name" value="ATP-DEPENDENT RNA HELICASE HRPB"/>
    <property type="match status" value="1"/>
</dbReference>
<dbReference type="AlphaFoldDB" id="A0A1G5DIP5"/>
<evidence type="ECO:0000256" key="4">
    <source>
        <dbReference type="ARBA" id="ARBA00022840"/>
    </source>
</evidence>
<feature type="domain" description="Helicase C-terminal" evidence="6">
    <location>
        <begin position="194"/>
        <end position="351"/>
    </location>
</feature>
<protein>
    <submittedName>
        <fullName evidence="7">ATP-dependent helicase HrpB</fullName>
    </submittedName>
</protein>
<reference evidence="8" key="1">
    <citation type="submission" date="2016-10" db="EMBL/GenBank/DDBJ databases">
        <authorList>
            <person name="Varghese N."/>
        </authorList>
    </citation>
    <scope>NUCLEOTIDE SEQUENCE [LARGE SCALE GENOMIC DNA]</scope>
    <source>
        <strain evidence="8">HL 19</strain>
    </source>
</reference>
<gene>
    <name evidence="7" type="ORF">SAMN05661077_1335</name>
</gene>
<dbReference type="CDD" id="cd17917">
    <property type="entry name" value="DEXHc_RHA-like"/>
    <property type="match status" value="1"/>
</dbReference>
<dbReference type="SMART" id="SM00487">
    <property type="entry name" value="DEXDc"/>
    <property type="match status" value="1"/>
</dbReference>
<name>A0A1G5DIP5_9GAMM</name>
<dbReference type="InterPro" id="IPR014001">
    <property type="entry name" value="Helicase_ATP-bd"/>
</dbReference>
<dbReference type="SUPFAM" id="SSF52540">
    <property type="entry name" value="P-loop containing nucleoside triphosphate hydrolases"/>
    <property type="match status" value="1"/>
</dbReference>
<dbReference type="GO" id="GO:0003676">
    <property type="term" value="F:nucleic acid binding"/>
    <property type="evidence" value="ECO:0007669"/>
    <property type="project" value="InterPro"/>
</dbReference>
<dbReference type="PROSITE" id="PS51194">
    <property type="entry name" value="HELICASE_CTER"/>
    <property type="match status" value="1"/>
</dbReference>
<sequence>MQALPIEKLRDEFDGALAAGHVVVEAPTGSGKSTRLPLWCAERGPVLIVEPRRMAARSLARHVAELRGGEVGPEVGYAVRFDARHGADTRIVFVTPGVALRWLAADGLAGYATVVLDEFHERRWDTDLLAALLKGAGRHRLVVTSATVAGGRLARYLEGTRLEAEGRTHPVDIAYGGEPSLPSTKHLEQRVAKAVRRMLQETDEGDILVFLPGRGEIRAAEQALSGTDTEVIPLHAGVDTAVQDKALRTAEHRRVILATNVAETSLTLPGVRVVVDSGLERRTHHRGGRTVLGLQAISQAAADQRAGRAGRLGPGRCLRLWAREARLEDYTPPEVAREELDDLLLAAAASGSPVTELVFPDPLPEHALERAWQRLRAMDAIDDAGHLTEHGRRLFPLPLDPLFAHLITAMPDTDTRAAMTDLAAALSADRALLRPLRKEEEWEALQDWAPEHCDAATRIRLVRADPPKAVPANRGALAEARRMADQVRRALDLPERSPDAPLPREALLAAALAAAPELAYVRRAKRRSALGNGHTEIQPAEESRFPEDAEAAVVFDQHSIPGKGTTKTLNLGTCMAPVGLEILAGQGLGDVAHDEPAWDGETVTVTARRLYAGRTIASDTVEAEGEALREALADLILEGKLMGDLGERLREEIEAWNLYIALGLGEGEEAPEPRRWLVERLEGLGVERGADLELVEAGDLAFEGIPEWERPRFDRHYPRRLTLEGIDAVAHYEPRRKRVTVEKVGGRRTTVPKRSELPAWQGWKVQYRDGSRLVPVS</sequence>
<dbReference type="InterPro" id="IPR007502">
    <property type="entry name" value="Helicase-assoc_dom"/>
</dbReference>
<dbReference type="Pfam" id="PF00271">
    <property type="entry name" value="Helicase_C"/>
    <property type="match status" value="1"/>
</dbReference>
<feature type="domain" description="Helicase ATP-binding" evidence="5">
    <location>
        <begin position="13"/>
        <end position="166"/>
    </location>
</feature>
<keyword evidence="1" id="KW-0547">Nucleotide-binding</keyword>
<organism evidence="7 8">
    <name type="scientific">Thiohalorhabdus denitrificans</name>
    <dbReference type="NCBI Taxonomy" id="381306"/>
    <lineage>
        <taxon>Bacteria</taxon>
        <taxon>Pseudomonadati</taxon>
        <taxon>Pseudomonadota</taxon>
        <taxon>Gammaproteobacteria</taxon>
        <taxon>Thiohalorhabdales</taxon>
        <taxon>Thiohalorhabdaceae</taxon>
        <taxon>Thiohalorhabdus</taxon>
    </lineage>
</organism>
<dbReference type="GO" id="GO:0004386">
    <property type="term" value="F:helicase activity"/>
    <property type="evidence" value="ECO:0007669"/>
    <property type="project" value="UniProtKB-KW"/>
</dbReference>
<dbReference type="GO" id="GO:0016787">
    <property type="term" value="F:hydrolase activity"/>
    <property type="evidence" value="ECO:0007669"/>
    <property type="project" value="UniProtKB-KW"/>
</dbReference>
<dbReference type="Proteomes" id="UP000183104">
    <property type="component" value="Unassembled WGS sequence"/>
</dbReference>
<keyword evidence="4" id="KW-0067">ATP-binding</keyword>
<dbReference type="STRING" id="381306.AN478_07845"/>
<evidence type="ECO:0000259" key="5">
    <source>
        <dbReference type="PROSITE" id="PS51192"/>
    </source>
</evidence>
<evidence type="ECO:0000313" key="7">
    <source>
        <dbReference type="EMBL" id="SCY14280.1"/>
    </source>
</evidence>
<dbReference type="Pfam" id="PF00270">
    <property type="entry name" value="DEAD"/>
    <property type="match status" value="1"/>
</dbReference>
<evidence type="ECO:0000256" key="1">
    <source>
        <dbReference type="ARBA" id="ARBA00022741"/>
    </source>
</evidence>
<dbReference type="RefSeq" id="WP_231627360.1">
    <property type="nucleotide sequence ID" value="NZ_FMUN01000003.1"/>
</dbReference>
<dbReference type="InterPro" id="IPR001650">
    <property type="entry name" value="Helicase_C-like"/>
</dbReference>
<accession>A0A1G5DIP5</accession>